<dbReference type="SUPFAM" id="SSF56112">
    <property type="entry name" value="Protein kinase-like (PK-like)"/>
    <property type="match status" value="1"/>
</dbReference>
<dbReference type="PROSITE" id="PS50011">
    <property type="entry name" value="PROTEIN_KINASE_DOM"/>
    <property type="match status" value="1"/>
</dbReference>
<feature type="domain" description="Protein kinase" evidence="7">
    <location>
        <begin position="17"/>
        <end position="272"/>
    </location>
</feature>
<feature type="binding site" evidence="5">
    <location>
        <position position="45"/>
    </location>
    <ligand>
        <name>ATP</name>
        <dbReference type="ChEBI" id="CHEBI:30616"/>
    </ligand>
</feature>
<evidence type="ECO:0000259" key="7">
    <source>
        <dbReference type="PROSITE" id="PS50011"/>
    </source>
</evidence>
<keyword evidence="9" id="KW-1185">Reference proteome</keyword>
<dbReference type="InterPro" id="IPR008271">
    <property type="entry name" value="Ser/Thr_kinase_AS"/>
</dbReference>
<dbReference type="InterPro" id="IPR011009">
    <property type="entry name" value="Kinase-like_dom_sf"/>
</dbReference>
<feature type="compositionally biased region" description="Basic residues" evidence="6">
    <location>
        <begin position="321"/>
        <end position="333"/>
    </location>
</feature>
<comment type="caution">
    <text evidence="8">The sequence shown here is derived from an EMBL/GenBank/DDBJ whole genome shotgun (WGS) entry which is preliminary data.</text>
</comment>
<dbReference type="Pfam" id="PF00069">
    <property type="entry name" value="Pkinase"/>
    <property type="match status" value="1"/>
</dbReference>
<evidence type="ECO:0000256" key="4">
    <source>
        <dbReference type="ARBA" id="ARBA00022840"/>
    </source>
</evidence>
<dbReference type="InterPro" id="IPR000719">
    <property type="entry name" value="Prot_kinase_dom"/>
</dbReference>
<keyword evidence="1 8" id="KW-0808">Transferase</keyword>
<dbReference type="PROSITE" id="PS00107">
    <property type="entry name" value="PROTEIN_KINASE_ATP"/>
    <property type="match status" value="1"/>
</dbReference>
<feature type="compositionally biased region" description="Pro residues" evidence="6">
    <location>
        <begin position="356"/>
        <end position="373"/>
    </location>
</feature>
<sequence length="475" mass="50259">MQITPLNPEDPVVLGDFELLGRIGHGGMGQVFLGESLGGEPAAVKVIKPSVVDSESRQRFAQEVEALKTIWGARISAFLGADAEAEQPWLATEYVDGPDLARHVRTHGPLPSVLTAALGAILAEALSGVHAQGLLHRDLKPANVLLGPNGPKIIDFGLAAFTESTISLTALHQVVGTPICMAPEQAAGVKPLTAAVDVYALGALLLFSVTGHYPHEAATPYMVFHLVTDPGTAPDLSGVPEELLPLLTGMLAQDAGDRPSLTGVVQQCRAVIEAQGMRSRRRAAGSPRTPQSSVGTGRRRPPTVSPPWPGPPPRVTPGSRRSARPSWRHRPTPRRSPPPSPKPSSRGRPPPRRPTPRPPPTLRSPTPPPPCPPNRATAPAVPGASSRSRGTARPWIPDGPRSRRTRCATPSRPAGRRSGCVPRTRRRPRSDTDGRSAGPRARSPVTRPAGPAVPHRSPAPPDIQPDDMIAQEAPA</sequence>
<dbReference type="PANTHER" id="PTHR43289">
    <property type="entry name" value="MITOGEN-ACTIVATED PROTEIN KINASE KINASE KINASE 20-RELATED"/>
    <property type="match status" value="1"/>
</dbReference>
<organism evidence="8 9">
    <name type="scientific">Streptomyces pratens</name>
    <dbReference type="NCBI Taxonomy" id="887456"/>
    <lineage>
        <taxon>Bacteria</taxon>
        <taxon>Bacillati</taxon>
        <taxon>Actinomycetota</taxon>
        <taxon>Actinomycetes</taxon>
        <taxon>Kitasatosporales</taxon>
        <taxon>Streptomycetaceae</taxon>
        <taxon>Streptomyces</taxon>
    </lineage>
</organism>
<dbReference type="PANTHER" id="PTHR43289:SF34">
    <property type="entry name" value="SERINE_THREONINE-PROTEIN KINASE YBDM-RELATED"/>
    <property type="match status" value="1"/>
</dbReference>
<dbReference type="GO" id="GO:0004674">
    <property type="term" value="F:protein serine/threonine kinase activity"/>
    <property type="evidence" value="ECO:0007669"/>
    <property type="project" value="UniProtKB-EC"/>
</dbReference>
<proteinExistence type="predicted"/>
<protein>
    <submittedName>
        <fullName evidence="8">Serine/threonine-protein kinase</fullName>
        <ecNumber evidence="8">2.7.11.1</ecNumber>
    </submittedName>
</protein>
<dbReference type="Proteomes" id="UP001596242">
    <property type="component" value="Unassembled WGS sequence"/>
</dbReference>
<keyword evidence="2 5" id="KW-0547">Nucleotide-binding</keyword>
<dbReference type="InterPro" id="IPR017441">
    <property type="entry name" value="Protein_kinase_ATP_BS"/>
</dbReference>
<keyword evidence="4 5" id="KW-0067">ATP-binding</keyword>
<keyword evidence="3 8" id="KW-0418">Kinase</keyword>
<feature type="compositionally biased region" description="Pro residues" evidence="6">
    <location>
        <begin position="303"/>
        <end position="315"/>
    </location>
</feature>
<dbReference type="RefSeq" id="WP_386399427.1">
    <property type="nucleotide sequence ID" value="NZ_JBHSPT010000043.1"/>
</dbReference>
<gene>
    <name evidence="8" type="ORF">ACFP50_19585</name>
</gene>
<dbReference type="SMART" id="SM00220">
    <property type="entry name" value="S_TKc"/>
    <property type="match status" value="1"/>
</dbReference>
<dbReference type="CDD" id="cd14014">
    <property type="entry name" value="STKc_PknB_like"/>
    <property type="match status" value="1"/>
</dbReference>
<dbReference type="Gene3D" id="1.10.510.10">
    <property type="entry name" value="Transferase(Phosphotransferase) domain 1"/>
    <property type="match status" value="1"/>
</dbReference>
<evidence type="ECO:0000256" key="3">
    <source>
        <dbReference type="ARBA" id="ARBA00022777"/>
    </source>
</evidence>
<reference evidence="9" key="1">
    <citation type="journal article" date="2019" name="Int. J. Syst. Evol. Microbiol.">
        <title>The Global Catalogue of Microorganisms (GCM) 10K type strain sequencing project: providing services to taxonomists for standard genome sequencing and annotation.</title>
        <authorList>
            <consortium name="The Broad Institute Genomics Platform"/>
            <consortium name="The Broad Institute Genome Sequencing Center for Infectious Disease"/>
            <person name="Wu L."/>
            <person name="Ma J."/>
        </authorList>
    </citation>
    <scope>NUCLEOTIDE SEQUENCE [LARGE SCALE GENOMIC DNA]</scope>
    <source>
        <strain evidence="9">JCM 12763</strain>
    </source>
</reference>
<evidence type="ECO:0000256" key="6">
    <source>
        <dbReference type="SAM" id="MobiDB-lite"/>
    </source>
</evidence>
<evidence type="ECO:0000313" key="9">
    <source>
        <dbReference type="Proteomes" id="UP001596242"/>
    </source>
</evidence>
<feature type="region of interest" description="Disordered" evidence="6">
    <location>
        <begin position="275"/>
        <end position="475"/>
    </location>
</feature>
<evidence type="ECO:0000256" key="2">
    <source>
        <dbReference type="ARBA" id="ARBA00022741"/>
    </source>
</evidence>
<evidence type="ECO:0000256" key="5">
    <source>
        <dbReference type="PROSITE-ProRule" id="PRU10141"/>
    </source>
</evidence>
<accession>A0ABW1M1J9</accession>
<name>A0ABW1M1J9_9ACTN</name>
<dbReference type="EMBL" id="JBHSPT010000043">
    <property type="protein sequence ID" value="MFC6057579.1"/>
    <property type="molecule type" value="Genomic_DNA"/>
</dbReference>
<evidence type="ECO:0000256" key="1">
    <source>
        <dbReference type="ARBA" id="ARBA00022679"/>
    </source>
</evidence>
<dbReference type="PROSITE" id="PS00108">
    <property type="entry name" value="PROTEIN_KINASE_ST"/>
    <property type="match status" value="1"/>
</dbReference>
<dbReference type="EC" id="2.7.11.1" evidence="8"/>
<evidence type="ECO:0000313" key="8">
    <source>
        <dbReference type="EMBL" id="MFC6057579.1"/>
    </source>
</evidence>